<proteinExistence type="predicted"/>
<organism evidence="2 3">
    <name type="scientific">Phascolomyces articulosus</name>
    <dbReference type="NCBI Taxonomy" id="60185"/>
    <lineage>
        <taxon>Eukaryota</taxon>
        <taxon>Fungi</taxon>
        <taxon>Fungi incertae sedis</taxon>
        <taxon>Mucoromycota</taxon>
        <taxon>Mucoromycotina</taxon>
        <taxon>Mucoromycetes</taxon>
        <taxon>Mucorales</taxon>
        <taxon>Lichtheimiaceae</taxon>
        <taxon>Phascolomyces</taxon>
    </lineage>
</organism>
<evidence type="ECO:0000256" key="1">
    <source>
        <dbReference type="SAM" id="SignalP"/>
    </source>
</evidence>
<dbReference type="AlphaFoldDB" id="A0AAD5PGH2"/>
<reference evidence="2" key="2">
    <citation type="submission" date="2023-02" db="EMBL/GenBank/DDBJ databases">
        <authorList>
            <consortium name="DOE Joint Genome Institute"/>
            <person name="Mondo S.J."/>
            <person name="Chang Y."/>
            <person name="Wang Y."/>
            <person name="Ahrendt S."/>
            <person name="Andreopoulos W."/>
            <person name="Barry K."/>
            <person name="Beard J."/>
            <person name="Benny G.L."/>
            <person name="Blankenship S."/>
            <person name="Bonito G."/>
            <person name="Cuomo C."/>
            <person name="Desiro A."/>
            <person name="Gervers K.A."/>
            <person name="Hundley H."/>
            <person name="Kuo A."/>
            <person name="LaButti K."/>
            <person name="Lang B.F."/>
            <person name="Lipzen A."/>
            <person name="O'Donnell K."/>
            <person name="Pangilinan J."/>
            <person name="Reynolds N."/>
            <person name="Sandor L."/>
            <person name="Smith M.W."/>
            <person name="Tsang A."/>
            <person name="Grigoriev I.V."/>
            <person name="Stajich J.E."/>
            <person name="Spatafora J.W."/>
        </authorList>
    </citation>
    <scope>NUCLEOTIDE SEQUENCE</scope>
    <source>
        <strain evidence="2">RSA 2281</strain>
    </source>
</reference>
<protein>
    <submittedName>
        <fullName evidence="2">Uncharacterized protein</fullName>
    </submittedName>
</protein>
<dbReference type="Proteomes" id="UP001209540">
    <property type="component" value="Unassembled WGS sequence"/>
</dbReference>
<reference evidence="2" key="1">
    <citation type="journal article" date="2022" name="IScience">
        <title>Evolution of zygomycete secretomes and the origins of terrestrial fungal ecologies.</title>
        <authorList>
            <person name="Chang Y."/>
            <person name="Wang Y."/>
            <person name="Mondo S."/>
            <person name="Ahrendt S."/>
            <person name="Andreopoulos W."/>
            <person name="Barry K."/>
            <person name="Beard J."/>
            <person name="Benny G.L."/>
            <person name="Blankenship S."/>
            <person name="Bonito G."/>
            <person name="Cuomo C."/>
            <person name="Desiro A."/>
            <person name="Gervers K.A."/>
            <person name="Hundley H."/>
            <person name="Kuo A."/>
            <person name="LaButti K."/>
            <person name="Lang B.F."/>
            <person name="Lipzen A."/>
            <person name="O'Donnell K."/>
            <person name="Pangilinan J."/>
            <person name="Reynolds N."/>
            <person name="Sandor L."/>
            <person name="Smith M.E."/>
            <person name="Tsang A."/>
            <person name="Grigoriev I.V."/>
            <person name="Stajich J.E."/>
            <person name="Spatafora J.W."/>
        </authorList>
    </citation>
    <scope>NUCLEOTIDE SEQUENCE</scope>
    <source>
        <strain evidence="2">RSA 2281</strain>
    </source>
</reference>
<comment type="caution">
    <text evidence="2">The sequence shown here is derived from an EMBL/GenBank/DDBJ whole genome shotgun (WGS) entry which is preliminary data.</text>
</comment>
<keyword evidence="1" id="KW-0732">Signal</keyword>
<evidence type="ECO:0000313" key="2">
    <source>
        <dbReference type="EMBL" id="KAI9264983.1"/>
    </source>
</evidence>
<dbReference type="InterPro" id="IPR036908">
    <property type="entry name" value="RlpA-like_sf"/>
</dbReference>
<feature type="signal peptide" evidence="1">
    <location>
        <begin position="1"/>
        <end position="26"/>
    </location>
</feature>
<dbReference type="Gene3D" id="2.40.40.10">
    <property type="entry name" value="RlpA-like domain"/>
    <property type="match status" value="1"/>
</dbReference>
<feature type="chain" id="PRO_5041941635" evidence="1">
    <location>
        <begin position="27"/>
        <end position="140"/>
    </location>
</feature>
<dbReference type="EMBL" id="JAIXMP010000011">
    <property type="protein sequence ID" value="KAI9264983.1"/>
    <property type="molecule type" value="Genomic_DNA"/>
</dbReference>
<sequence length="140" mass="15514">MMQQIKSNCRLFFLTTLLILLATAMAGILGFHNKYKGLAVYYDPTDQVGTYGQHLEKDDVTVSLSPVLLLISLKYIKYYGKKAIIKNTSGSVSLIATVANMGLAYDSKNNTELTPAAYEQLDGDFSNNKNRISVVWSFTS</sequence>
<gene>
    <name evidence="2" type="ORF">BDA99DRAFT_40008</name>
</gene>
<accession>A0AAD5PGH2</accession>
<keyword evidence="3" id="KW-1185">Reference proteome</keyword>
<evidence type="ECO:0000313" key="3">
    <source>
        <dbReference type="Proteomes" id="UP001209540"/>
    </source>
</evidence>
<name>A0AAD5PGH2_9FUNG</name>